<keyword evidence="1" id="KW-0472">Membrane</keyword>
<feature type="transmembrane region" description="Helical" evidence="1">
    <location>
        <begin position="51"/>
        <end position="74"/>
    </location>
</feature>
<dbReference type="EMBL" id="JACHGH010000018">
    <property type="protein sequence ID" value="MBB6455277.1"/>
    <property type="molecule type" value="Genomic_DNA"/>
</dbReference>
<proteinExistence type="predicted"/>
<protein>
    <recommendedName>
        <fullName evidence="4">Negative regulator of sigma-X activity</fullName>
    </recommendedName>
</protein>
<evidence type="ECO:0000313" key="3">
    <source>
        <dbReference type="Proteomes" id="UP000581688"/>
    </source>
</evidence>
<keyword evidence="3" id="KW-1185">Reference proteome</keyword>
<dbReference type="AlphaFoldDB" id="A0A841QAM6"/>
<name>A0A841QAM6_9BACI</name>
<organism evidence="2 3">
    <name type="scientific">Salirhabdus euzebyi</name>
    <dbReference type="NCBI Taxonomy" id="394506"/>
    <lineage>
        <taxon>Bacteria</taxon>
        <taxon>Bacillati</taxon>
        <taxon>Bacillota</taxon>
        <taxon>Bacilli</taxon>
        <taxon>Bacillales</taxon>
        <taxon>Bacillaceae</taxon>
        <taxon>Salirhabdus</taxon>
    </lineage>
</organism>
<gene>
    <name evidence="2" type="ORF">HNQ94_003777</name>
</gene>
<dbReference type="Proteomes" id="UP000581688">
    <property type="component" value="Unassembled WGS sequence"/>
</dbReference>
<sequence length="401" mass="45474">MKQNKNYNDEKIKSLLKQMPQVEDHQDADDLFHKISLQLSNEKSVKKERRIGWIIPSMATAVAAIIFMFIVGPFSSPNDNYELMSDSALDTGQPESMSGLTSEEAELLPPENTEEHGIATVEESSMHSSRAVYKENSQLDYFTLYVTDKSNIEYLIPLAFPYSNPDDIEHILNNVHDYIHPEHWGIDATLYDNISFSLLPDHKQVVVTVGDTFIEVAGSSRESALIDALHNTFRPLGYETIDFNQTNNTKVNFSHIGSVDIDPIPATGSNYSYKLYQKNEETPIWLVPVPVEETNVEEAIWNLQVLQDNEQLLRPSIPKEVVIEDIQTIGNEGVHITFAESTNVYNSQELTYMIDAILMTIKSYGYQYVQFLNGDDAQIGPYHLLEKIKVPDTVNDITYVN</sequence>
<keyword evidence="1" id="KW-1133">Transmembrane helix</keyword>
<keyword evidence="1" id="KW-0812">Transmembrane</keyword>
<evidence type="ECO:0008006" key="4">
    <source>
        <dbReference type="Google" id="ProtNLM"/>
    </source>
</evidence>
<reference evidence="2 3" key="1">
    <citation type="submission" date="2020-08" db="EMBL/GenBank/DDBJ databases">
        <title>Genomic Encyclopedia of Type Strains, Phase IV (KMG-IV): sequencing the most valuable type-strain genomes for metagenomic binning, comparative biology and taxonomic classification.</title>
        <authorList>
            <person name="Goeker M."/>
        </authorList>
    </citation>
    <scope>NUCLEOTIDE SEQUENCE [LARGE SCALE GENOMIC DNA]</scope>
    <source>
        <strain evidence="2 3">DSM 19612</strain>
    </source>
</reference>
<evidence type="ECO:0000313" key="2">
    <source>
        <dbReference type="EMBL" id="MBB6455277.1"/>
    </source>
</evidence>
<evidence type="ECO:0000256" key="1">
    <source>
        <dbReference type="SAM" id="Phobius"/>
    </source>
</evidence>
<dbReference type="RefSeq" id="WP_174497750.1">
    <property type="nucleotide sequence ID" value="NZ_CADDWK010000019.1"/>
</dbReference>
<accession>A0A841QAM6</accession>
<comment type="caution">
    <text evidence="2">The sequence shown here is derived from an EMBL/GenBank/DDBJ whole genome shotgun (WGS) entry which is preliminary data.</text>
</comment>